<gene>
    <name evidence="3" type="ORF">B6C91_13965</name>
    <name evidence="2" type="ORF">B6D08_14145</name>
</gene>
<dbReference type="PANTHER" id="PTHR12110">
    <property type="entry name" value="HYDROXYPYRUVATE ISOMERASE"/>
    <property type="match status" value="1"/>
</dbReference>
<proteinExistence type="predicted"/>
<sequence>MAIERPIGLAALTVLDVSPANQIIVAAEAGYTHVGLRLIPATPTEPVYATVGDTPLIREVERRLKETGIKVLDIEIFRLKPDTRVINFLPVLETGARLGASQVLLAGNDPDKNRLADNFAQLCEIAAPLGIAINIEPMPWTDIPNVNSGVELLKAANQNNQGMIIDPLHFDRGANTLEDLKNVPKDCWRYMQLCDGTKEKPKDTEGLLYQARNYRLSPGRGGIDLVSLLKALPEMPISIECCNDEFALSHSPIERAKMYLEDTKKLLKQVAELND</sequence>
<dbReference type="EMBL" id="NARP01000064">
    <property type="protein sequence ID" value="OTP97606.1"/>
    <property type="molecule type" value="Genomic_DNA"/>
</dbReference>
<keyword evidence="2" id="KW-0378">Hydrolase</keyword>
<dbReference type="Gene3D" id="3.20.20.150">
    <property type="entry name" value="Divalent-metal-dependent TIM barrel enzymes"/>
    <property type="match status" value="1"/>
</dbReference>
<dbReference type="InterPro" id="IPR013022">
    <property type="entry name" value="Xyl_isomerase-like_TIM-brl"/>
</dbReference>
<keyword evidence="2" id="KW-0540">Nuclease</keyword>
<evidence type="ECO:0000313" key="2">
    <source>
        <dbReference type="EMBL" id="OTP97606.1"/>
    </source>
</evidence>
<reference evidence="4 5" key="1">
    <citation type="submission" date="2017-03" db="EMBL/GenBank/DDBJ databases">
        <title>Comparative genomics of honeybee gut symbionts reveal geographically distinct and subgroup specific antibiotic resistance.</title>
        <authorList>
            <person name="Ludvigsen J."/>
            <person name="Porcellato D."/>
            <person name="Labee-Lund T.M."/>
            <person name="Amdam G.V."/>
            <person name="Rudi K."/>
        </authorList>
    </citation>
    <scope>NUCLEOTIDE SEQUENCE [LARGE SCALE GENOMIC DNA]</scope>
    <source>
        <strain evidence="2 5">A-7-12</strain>
        <strain evidence="3 4">A-9-12</strain>
    </source>
</reference>
<comment type="caution">
    <text evidence="2">The sequence shown here is derived from an EMBL/GenBank/DDBJ whole genome shotgun (WGS) entry which is preliminary data.</text>
</comment>
<dbReference type="EMBL" id="NART01000134">
    <property type="protein sequence ID" value="OTQ07882.1"/>
    <property type="molecule type" value="Genomic_DNA"/>
</dbReference>
<dbReference type="Pfam" id="PF01261">
    <property type="entry name" value="AP_endonuc_2"/>
    <property type="match status" value="1"/>
</dbReference>
<evidence type="ECO:0000313" key="3">
    <source>
        <dbReference type="EMBL" id="OTQ07882.1"/>
    </source>
</evidence>
<dbReference type="Proteomes" id="UP000194800">
    <property type="component" value="Unassembled WGS sequence"/>
</dbReference>
<name>A0A242ND37_9GAMM</name>
<dbReference type="RefSeq" id="WP_086301810.1">
    <property type="nucleotide sequence ID" value="NZ_MZNE01000089.1"/>
</dbReference>
<accession>A0A242ND37</accession>
<keyword evidence="2" id="KW-0255">Endonuclease</keyword>
<keyword evidence="4" id="KW-1185">Reference proteome</keyword>
<dbReference type="OrthoDB" id="9072761at2"/>
<dbReference type="Proteomes" id="UP000194977">
    <property type="component" value="Unassembled WGS sequence"/>
</dbReference>
<organism evidence="2 5">
    <name type="scientific">Gilliamella apicola</name>
    <dbReference type="NCBI Taxonomy" id="1196095"/>
    <lineage>
        <taxon>Bacteria</taxon>
        <taxon>Pseudomonadati</taxon>
        <taxon>Pseudomonadota</taxon>
        <taxon>Gammaproteobacteria</taxon>
        <taxon>Orbales</taxon>
        <taxon>Orbaceae</taxon>
        <taxon>Gilliamella</taxon>
    </lineage>
</organism>
<feature type="domain" description="Xylose isomerase-like TIM barrel" evidence="1">
    <location>
        <begin position="25"/>
        <end position="255"/>
    </location>
</feature>
<dbReference type="InterPro" id="IPR036237">
    <property type="entry name" value="Xyl_isomerase-like_sf"/>
</dbReference>
<protein>
    <submittedName>
        <fullName evidence="2">AP endonuclease</fullName>
    </submittedName>
</protein>
<evidence type="ECO:0000259" key="1">
    <source>
        <dbReference type="Pfam" id="PF01261"/>
    </source>
</evidence>
<dbReference type="SUPFAM" id="SSF51658">
    <property type="entry name" value="Xylose isomerase-like"/>
    <property type="match status" value="1"/>
</dbReference>
<dbReference type="InterPro" id="IPR050312">
    <property type="entry name" value="IolE/XylAMocC-like"/>
</dbReference>
<dbReference type="AlphaFoldDB" id="A0A242ND37"/>
<dbReference type="GO" id="GO:0004519">
    <property type="term" value="F:endonuclease activity"/>
    <property type="evidence" value="ECO:0007669"/>
    <property type="project" value="UniProtKB-KW"/>
</dbReference>
<evidence type="ECO:0000313" key="4">
    <source>
        <dbReference type="Proteomes" id="UP000194800"/>
    </source>
</evidence>
<dbReference type="PANTHER" id="PTHR12110:SF48">
    <property type="entry name" value="BLL3656 PROTEIN"/>
    <property type="match status" value="1"/>
</dbReference>
<evidence type="ECO:0000313" key="5">
    <source>
        <dbReference type="Proteomes" id="UP000194977"/>
    </source>
</evidence>